<keyword evidence="5" id="KW-1003">Cell membrane</keyword>
<proteinExistence type="inferred from homology"/>
<keyword evidence="16" id="KW-0407">Ion channel</keyword>
<evidence type="ECO:0000256" key="19">
    <source>
        <dbReference type="ARBA" id="ARBA00049669"/>
    </source>
</evidence>
<evidence type="ECO:0000256" key="13">
    <source>
        <dbReference type="ARBA" id="ARBA00023157"/>
    </source>
</evidence>
<dbReference type="InterPro" id="IPR036179">
    <property type="entry name" value="Ig-like_dom_sf"/>
</dbReference>
<evidence type="ECO:0000313" key="23">
    <source>
        <dbReference type="EMBL" id="KAJ3591006.1"/>
    </source>
</evidence>
<dbReference type="FunFam" id="2.60.40.10:FF:000375">
    <property type="entry name" value="Sodium channel beta 1 subunit"/>
    <property type="match status" value="1"/>
</dbReference>
<evidence type="ECO:0000256" key="18">
    <source>
        <dbReference type="ARBA" id="ARBA00044530"/>
    </source>
</evidence>
<keyword evidence="13" id="KW-1015">Disulfide bond</keyword>
<evidence type="ECO:0000256" key="8">
    <source>
        <dbReference type="ARBA" id="ARBA00022882"/>
    </source>
</evidence>
<evidence type="ECO:0000256" key="16">
    <source>
        <dbReference type="ARBA" id="ARBA00023303"/>
    </source>
</evidence>
<keyword evidence="4" id="KW-0894">Sodium channel</keyword>
<name>A0A9Q0DMG0_9TELE</name>
<dbReference type="Gene3D" id="2.60.40.10">
    <property type="entry name" value="Immunoglobulins"/>
    <property type="match status" value="1"/>
</dbReference>
<keyword evidence="7 21" id="KW-0732">Signal</keyword>
<dbReference type="GO" id="GO:0019871">
    <property type="term" value="F:sodium channel inhibitor activity"/>
    <property type="evidence" value="ECO:0007669"/>
    <property type="project" value="TreeGrafter"/>
</dbReference>
<evidence type="ECO:0000313" key="24">
    <source>
        <dbReference type="Proteomes" id="UP001148018"/>
    </source>
</evidence>
<accession>A0A9Q0DMG0</accession>
<keyword evidence="15" id="KW-0739">Sodium transport</keyword>
<gene>
    <name evidence="23" type="ORF">NHX12_008953</name>
</gene>
<evidence type="ECO:0000256" key="21">
    <source>
        <dbReference type="SAM" id="SignalP"/>
    </source>
</evidence>
<dbReference type="GO" id="GO:0005272">
    <property type="term" value="F:sodium channel activity"/>
    <property type="evidence" value="ECO:0007669"/>
    <property type="project" value="UniProtKB-KW"/>
</dbReference>
<evidence type="ECO:0000256" key="9">
    <source>
        <dbReference type="ARBA" id="ARBA00022989"/>
    </source>
</evidence>
<keyword evidence="10" id="KW-0915">Sodium</keyword>
<dbReference type="OrthoDB" id="9440529at2759"/>
<keyword evidence="14" id="KW-0325">Glycoprotein</keyword>
<keyword evidence="17" id="KW-0393">Immunoglobulin domain</keyword>
<reference evidence="23" key="1">
    <citation type="submission" date="2022-07" db="EMBL/GenBank/DDBJ databases">
        <title>Chromosome-level genome of Muraenolepis orangiensis.</title>
        <authorList>
            <person name="Kim J."/>
        </authorList>
    </citation>
    <scope>NUCLEOTIDE SEQUENCE</scope>
    <source>
        <strain evidence="23">KU_S4_2022</strain>
        <tissue evidence="23">Muscle</tissue>
    </source>
</reference>
<dbReference type="Pfam" id="PF07686">
    <property type="entry name" value="V-set"/>
    <property type="match status" value="1"/>
</dbReference>
<evidence type="ECO:0000256" key="17">
    <source>
        <dbReference type="ARBA" id="ARBA00023319"/>
    </source>
</evidence>
<evidence type="ECO:0000256" key="12">
    <source>
        <dbReference type="ARBA" id="ARBA00023136"/>
    </source>
</evidence>
<evidence type="ECO:0000256" key="11">
    <source>
        <dbReference type="ARBA" id="ARBA00023065"/>
    </source>
</evidence>
<dbReference type="InterPro" id="IPR013106">
    <property type="entry name" value="Ig_V-set"/>
</dbReference>
<dbReference type="SUPFAM" id="SSF48726">
    <property type="entry name" value="Immunoglobulin"/>
    <property type="match status" value="1"/>
</dbReference>
<dbReference type="GO" id="GO:0044325">
    <property type="term" value="F:transmembrane transporter binding"/>
    <property type="evidence" value="ECO:0007669"/>
    <property type="project" value="TreeGrafter"/>
</dbReference>
<keyword evidence="11" id="KW-0406">Ion transport</keyword>
<dbReference type="GO" id="GO:0086005">
    <property type="term" value="P:ventricular cardiac muscle cell action potential"/>
    <property type="evidence" value="ECO:0007669"/>
    <property type="project" value="TreeGrafter"/>
</dbReference>
<comment type="subcellular location">
    <subcellularLocation>
        <location evidence="1">Cell membrane</location>
        <topology evidence="1">Single-pass type I membrane protein</topology>
    </subcellularLocation>
</comment>
<evidence type="ECO:0000256" key="7">
    <source>
        <dbReference type="ARBA" id="ARBA00022729"/>
    </source>
</evidence>
<keyword evidence="8" id="KW-0851">Voltage-gated channel</keyword>
<dbReference type="PANTHER" id="PTHR10546">
    <property type="entry name" value="SODIUM CHANNEL SUBUNIT BETA-1 AND 3"/>
    <property type="match status" value="1"/>
</dbReference>
<dbReference type="AlphaFoldDB" id="A0A9Q0DMG0"/>
<comment type="similarity">
    <text evidence="2">Belongs to the sodium channel auxiliary subunit SCN3B (TC 8.A.17) family.</text>
</comment>
<dbReference type="InterPro" id="IPR007110">
    <property type="entry name" value="Ig-like_dom"/>
</dbReference>
<keyword evidence="12 20" id="KW-0472">Membrane</keyword>
<keyword evidence="3" id="KW-0813">Transport</keyword>
<dbReference type="GO" id="GO:0001518">
    <property type="term" value="C:voltage-gated sodium channel complex"/>
    <property type="evidence" value="ECO:0007669"/>
    <property type="project" value="InterPro"/>
</dbReference>
<keyword evidence="9 20" id="KW-1133">Transmembrane helix</keyword>
<evidence type="ECO:0000256" key="15">
    <source>
        <dbReference type="ARBA" id="ARBA00023201"/>
    </source>
</evidence>
<evidence type="ECO:0000256" key="20">
    <source>
        <dbReference type="SAM" id="Phobius"/>
    </source>
</evidence>
<evidence type="ECO:0000259" key="22">
    <source>
        <dbReference type="PROSITE" id="PS50835"/>
    </source>
</evidence>
<dbReference type="EMBL" id="JANIIK010000114">
    <property type="protein sequence ID" value="KAJ3591006.1"/>
    <property type="molecule type" value="Genomic_DNA"/>
</dbReference>
<evidence type="ECO:0000256" key="6">
    <source>
        <dbReference type="ARBA" id="ARBA00022692"/>
    </source>
</evidence>
<feature type="domain" description="Ig-like" evidence="22">
    <location>
        <begin position="39"/>
        <end position="135"/>
    </location>
</feature>
<dbReference type="InterPro" id="IPR027098">
    <property type="entry name" value="Na_channel_b1/b3"/>
</dbReference>
<evidence type="ECO:0000256" key="5">
    <source>
        <dbReference type="ARBA" id="ARBA00022475"/>
    </source>
</evidence>
<keyword evidence="24" id="KW-1185">Reference proteome</keyword>
<evidence type="ECO:0000256" key="2">
    <source>
        <dbReference type="ARBA" id="ARBA00010404"/>
    </source>
</evidence>
<dbReference type="Proteomes" id="UP001148018">
    <property type="component" value="Unassembled WGS sequence"/>
</dbReference>
<comment type="subunit">
    <text evidence="19">A voltage-gated sodium (Nav) channel consists of an ion-conducting pore-forming alpha subunit functional on its own that is regulated by one or more beta subunits. Forms homodimers and homotrimers. SCN3B is non-covalently associated with alpha subunits and induces the formation of alpha subunit oligomers, including trimers. Interacts with SCN5A/Nav1.5; regulatory subunit of SCN5A/Nav1.5. Interacts with SCN7A/Nav2.1; probable regulatory subunit of SCN7A/Nav2.1. Interacts with SCN10A; regulatory subunit of SCN10A/Nav1.8. Interacts with NFASC; probably involved in targeting the sodium channels to the nodes of Ranvier.</text>
</comment>
<feature type="signal peptide" evidence="21">
    <location>
        <begin position="1"/>
        <end position="24"/>
    </location>
</feature>
<feature type="chain" id="PRO_5040242424" description="Sodium channel regulatory subunit beta-3" evidence="21">
    <location>
        <begin position="25"/>
        <end position="208"/>
    </location>
</feature>
<protein>
    <recommendedName>
        <fullName evidence="18">Sodium channel regulatory subunit beta-3</fullName>
    </recommendedName>
</protein>
<evidence type="ECO:0000256" key="14">
    <source>
        <dbReference type="ARBA" id="ARBA00023180"/>
    </source>
</evidence>
<feature type="transmembrane region" description="Helical" evidence="20">
    <location>
        <begin position="173"/>
        <end position="194"/>
    </location>
</feature>
<keyword evidence="6 20" id="KW-0812">Transmembrane</keyword>
<dbReference type="GO" id="GO:0086091">
    <property type="term" value="P:regulation of heart rate by cardiac conduction"/>
    <property type="evidence" value="ECO:0007669"/>
    <property type="project" value="TreeGrafter"/>
</dbReference>
<evidence type="ECO:0000256" key="3">
    <source>
        <dbReference type="ARBA" id="ARBA00022448"/>
    </source>
</evidence>
<evidence type="ECO:0000256" key="10">
    <source>
        <dbReference type="ARBA" id="ARBA00023053"/>
    </source>
</evidence>
<sequence length="208" mass="23314">MIGPVGARLLPLLLLIFVVRPGLPVCVDIPTDGSAGPGPPIVTEAVLGRGAKLICISCLTREEVKTVTSVVWNYLTDNNTLAVPIFRYKDRHAIDVAGPWEKRLIWNGSFDLQDVSIRIVNVTLNDSGTYHCNVSRQFEFGSVYYPMLNRSRVVRLNVNPTDKADPTTVYSEVMMYVLLVCLTLWLLVEMVYCYRKISRADEHTQDPA</sequence>
<dbReference type="PANTHER" id="PTHR10546:SF1">
    <property type="entry name" value="SODIUM CHANNEL SUBUNIT BETA-3"/>
    <property type="match status" value="1"/>
</dbReference>
<evidence type="ECO:0000256" key="4">
    <source>
        <dbReference type="ARBA" id="ARBA00022461"/>
    </source>
</evidence>
<dbReference type="InterPro" id="IPR013783">
    <property type="entry name" value="Ig-like_fold"/>
</dbReference>
<evidence type="ECO:0000256" key="1">
    <source>
        <dbReference type="ARBA" id="ARBA00004251"/>
    </source>
</evidence>
<comment type="caution">
    <text evidence="23">The sequence shown here is derived from an EMBL/GenBank/DDBJ whole genome shotgun (WGS) entry which is preliminary data.</text>
</comment>
<organism evidence="23 24">
    <name type="scientific">Muraenolepis orangiensis</name>
    <name type="common">Patagonian moray cod</name>
    <dbReference type="NCBI Taxonomy" id="630683"/>
    <lineage>
        <taxon>Eukaryota</taxon>
        <taxon>Metazoa</taxon>
        <taxon>Chordata</taxon>
        <taxon>Craniata</taxon>
        <taxon>Vertebrata</taxon>
        <taxon>Euteleostomi</taxon>
        <taxon>Actinopterygii</taxon>
        <taxon>Neopterygii</taxon>
        <taxon>Teleostei</taxon>
        <taxon>Neoteleostei</taxon>
        <taxon>Acanthomorphata</taxon>
        <taxon>Zeiogadaria</taxon>
        <taxon>Gadariae</taxon>
        <taxon>Gadiformes</taxon>
        <taxon>Muraenolepidoidei</taxon>
        <taxon>Muraenolepididae</taxon>
        <taxon>Muraenolepis</taxon>
    </lineage>
</organism>
<dbReference type="PROSITE" id="PS50835">
    <property type="entry name" value="IG_LIKE"/>
    <property type="match status" value="1"/>
</dbReference>